<name>A0AAD4MMB7_9BILA</name>
<protein>
    <submittedName>
        <fullName evidence="3">Protein SUP-1</fullName>
    </submittedName>
</protein>
<dbReference type="Pfam" id="PF10853">
    <property type="entry name" value="DUF2650"/>
    <property type="match status" value="1"/>
</dbReference>
<feature type="chain" id="PRO_5042142001" evidence="2">
    <location>
        <begin position="31"/>
        <end position="113"/>
    </location>
</feature>
<feature type="signal peptide" evidence="2">
    <location>
        <begin position="1"/>
        <end position="30"/>
    </location>
</feature>
<keyword evidence="1" id="KW-0472">Membrane</keyword>
<dbReference type="EMBL" id="JAKKPZ010000189">
    <property type="protein sequence ID" value="KAI1699184.1"/>
    <property type="molecule type" value="Genomic_DNA"/>
</dbReference>
<gene>
    <name evidence="3" type="ORF">DdX_17480</name>
</gene>
<comment type="caution">
    <text evidence="3">The sequence shown here is derived from an EMBL/GenBank/DDBJ whole genome shotgun (WGS) entry which is preliminary data.</text>
</comment>
<proteinExistence type="predicted"/>
<evidence type="ECO:0000313" key="3">
    <source>
        <dbReference type="EMBL" id="KAI1699184.1"/>
    </source>
</evidence>
<keyword evidence="1" id="KW-1133">Transmembrane helix</keyword>
<reference evidence="3" key="1">
    <citation type="submission" date="2022-01" db="EMBL/GenBank/DDBJ databases">
        <title>Genome Sequence Resource for Two Populations of Ditylenchus destructor, the Migratory Endoparasitic Phytonematode.</title>
        <authorList>
            <person name="Zhang H."/>
            <person name="Lin R."/>
            <person name="Xie B."/>
        </authorList>
    </citation>
    <scope>NUCLEOTIDE SEQUENCE</scope>
    <source>
        <strain evidence="3">BazhouSP</strain>
    </source>
</reference>
<keyword evidence="2" id="KW-0732">Signal</keyword>
<feature type="transmembrane region" description="Helical" evidence="1">
    <location>
        <begin position="82"/>
        <end position="103"/>
    </location>
</feature>
<keyword evidence="4" id="KW-1185">Reference proteome</keyword>
<dbReference type="AlphaFoldDB" id="A0AAD4MMB7"/>
<organism evidence="3 4">
    <name type="scientific">Ditylenchus destructor</name>
    <dbReference type="NCBI Taxonomy" id="166010"/>
    <lineage>
        <taxon>Eukaryota</taxon>
        <taxon>Metazoa</taxon>
        <taxon>Ecdysozoa</taxon>
        <taxon>Nematoda</taxon>
        <taxon>Chromadorea</taxon>
        <taxon>Rhabditida</taxon>
        <taxon>Tylenchina</taxon>
        <taxon>Tylenchomorpha</taxon>
        <taxon>Sphaerularioidea</taxon>
        <taxon>Anguinidae</taxon>
        <taxon>Anguininae</taxon>
        <taxon>Ditylenchus</taxon>
    </lineage>
</organism>
<sequence length="113" mass="12428">MTSRPSPSLLCPSLIVSLTVFLSIFAGSEAGPDGAQDINNFLSTRSGSKVCLGDICNDSSAFHYYECCGKLFNECCFRLQNWVWIVIVVFGILLLLSFIGSLIKCICCCDRNR</sequence>
<dbReference type="PANTHER" id="PTHR34149">
    <property type="entry name" value="PROTEIN CBG11905-RELATED"/>
    <property type="match status" value="1"/>
</dbReference>
<evidence type="ECO:0000256" key="1">
    <source>
        <dbReference type="SAM" id="Phobius"/>
    </source>
</evidence>
<evidence type="ECO:0000256" key="2">
    <source>
        <dbReference type="SAM" id="SignalP"/>
    </source>
</evidence>
<dbReference type="PANTHER" id="PTHR34149:SF13">
    <property type="entry name" value="PROTEIN SUP-1"/>
    <property type="match status" value="1"/>
</dbReference>
<evidence type="ECO:0000313" key="4">
    <source>
        <dbReference type="Proteomes" id="UP001201812"/>
    </source>
</evidence>
<keyword evidence="1" id="KW-0812">Transmembrane</keyword>
<dbReference type="InterPro" id="IPR022559">
    <property type="entry name" value="SUP-1-like"/>
</dbReference>
<dbReference type="Proteomes" id="UP001201812">
    <property type="component" value="Unassembled WGS sequence"/>
</dbReference>
<accession>A0AAD4MMB7</accession>